<evidence type="ECO:0000313" key="3">
    <source>
        <dbReference type="EMBL" id="KXJ88126.1"/>
    </source>
</evidence>
<accession>A0A136ITL7</accession>
<sequence length="215" mass="23708">MSSSLRTVISSDLEIERRGYGGRTPLLSACLPRIPRHRFCYSHEERMTIIHLEAAQALLDAGADAQVTDDQGRAPIHWISSTSTPLDDAHQDAFIRLLDKSGTLSGTRDNDGYTPLHLCLLARQDWAVRRLIEYGLSCLEVDRDGNGPLHLLAGSLVELGRASPAKELFETFIRLGADINGRNSRGETPLFVFLSTSCKSCDTGLLQYITHCSVL</sequence>
<dbReference type="EMBL" id="KQ964259">
    <property type="protein sequence ID" value="KXJ88126.1"/>
    <property type="molecule type" value="Genomic_DNA"/>
</dbReference>
<feature type="non-terminal residue" evidence="3">
    <location>
        <position position="215"/>
    </location>
</feature>
<evidence type="ECO:0000313" key="4">
    <source>
        <dbReference type="Proteomes" id="UP000070501"/>
    </source>
</evidence>
<dbReference type="OrthoDB" id="21416at2759"/>
<dbReference type="PANTHER" id="PTHR24180">
    <property type="entry name" value="CYCLIN-DEPENDENT KINASE INHIBITOR 2C-RELATED"/>
    <property type="match status" value="1"/>
</dbReference>
<dbReference type="InParanoid" id="A0A136ITL7"/>
<dbReference type="PANTHER" id="PTHR24180:SF45">
    <property type="entry name" value="POLY [ADP-RIBOSE] POLYMERASE TANKYRASE"/>
    <property type="match status" value="1"/>
</dbReference>
<dbReference type="SUPFAM" id="SSF48403">
    <property type="entry name" value="Ankyrin repeat"/>
    <property type="match status" value="1"/>
</dbReference>
<evidence type="ECO:0000256" key="2">
    <source>
        <dbReference type="ARBA" id="ARBA00023043"/>
    </source>
</evidence>
<keyword evidence="2" id="KW-0040">ANK repeat</keyword>
<reference evidence="4" key="1">
    <citation type="submission" date="2016-02" db="EMBL/GenBank/DDBJ databases">
        <title>Draft genome sequence of Microdochium bolleyi, a fungal endophyte of beachgrass.</title>
        <authorList>
            <consortium name="DOE Joint Genome Institute"/>
            <person name="David A.S."/>
            <person name="May G."/>
            <person name="Haridas S."/>
            <person name="Lim J."/>
            <person name="Wang M."/>
            <person name="Labutti K."/>
            <person name="Lipzen A."/>
            <person name="Barry K."/>
            <person name="Grigoriev I.V."/>
        </authorList>
    </citation>
    <scope>NUCLEOTIDE SEQUENCE [LARGE SCALE GENOMIC DNA]</scope>
    <source>
        <strain evidence="4">J235TASD1</strain>
    </source>
</reference>
<gene>
    <name evidence="3" type="ORF">Micbo1qcDRAFT_166777</name>
</gene>
<keyword evidence="1" id="KW-0677">Repeat</keyword>
<dbReference type="InterPro" id="IPR002110">
    <property type="entry name" value="Ankyrin_rpt"/>
</dbReference>
<dbReference type="InterPro" id="IPR036770">
    <property type="entry name" value="Ankyrin_rpt-contain_sf"/>
</dbReference>
<keyword evidence="4" id="KW-1185">Reference proteome</keyword>
<dbReference type="InterPro" id="IPR051637">
    <property type="entry name" value="Ank_repeat_dom-contain_49"/>
</dbReference>
<dbReference type="STRING" id="196109.A0A136ITL7"/>
<dbReference type="AlphaFoldDB" id="A0A136ITL7"/>
<protein>
    <submittedName>
        <fullName evidence="3">Ankyrin repeat-containing domain protein</fullName>
    </submittedName>
</protein>
<evidence type="ECO:0000256" key="1">
    <source>
        <dbReference type="ARBA" id="ARBA00022737"/>
    </source>
</evidence>
<dbReference type="Gene3D" id="1.25.40.20">
    <property type="entry name" value="Ankyrin repeat-containing domain"/>
    <property type="match status" value="1"/>
</dbReference>
<proteinExistence type="predicted"/>
<name>A0A136ITL7_9PEZI</name>
<dbReference type="Proteomes" id="UP000070501">
    <property type="component" value="Unassembled WGS sequence"/>
</dbReference>
<dbReference type="Pfam" id="PF12796">
    <property type="entry name" value="Ank_2"/>
    <property type="match status" value="1"/>
</dbReference>
<organism evidence="3 4">
    <name type="scientific">Microdochium bolleyi</name>
    <dbReference type="NCBI Taxonomy" id="196109"/>
    <lineage>
        <taxon>Eukaryota</taxon>
        <taxon>Fungi</taxon>
        <taxon>Dikarya</taxon>
        <taxon>Ascomycota</taxon>
        <taxon>Pezizomycotina</taxon>
        <taxon>Sordariomycetes</taxon>
        <taxon>Xylariomycetidae</taxon>
        <taxon>Xylariales</taxon>
        <taxon>Microdochiaceae</taxon>
        <taxon>Microdochium</taxon>
    </lineage>
</organism>